<evidence type="ECO:0000313" key="2">
    <source>
        <dbReference type="Proteomes" id="UP001186974"/>
    </source>
</evidence>
<gene>
    <name evidence="1" type="ORF">LTS18_015110</name>
</gene>
<protein>
    <submittedName>
        <fullName evidence="1">Uncharacterized protein</fullName>
    </submittedName>
</protein>
<feature type="non-terminal residue" evidence="1">
    <location>
        <position position="1"/>
    </location>
</feature>
<organism evidence="1 2">
    <name type="scientific">Coniosporium uncinatum</name>
    <dbReference type="NCBI Taxonomy" id="93489"/>
    <lineage>
        <taxon>Eukaryota</taxon>
        <taxon>Fungi</taxon>
        <taxon>Dikarya</taxon>
        <taxon>Ascomycota</taxon>
        <taxon>Pezizomycotina</taxon>
        <taxon>Dothideomycetes</taxon>
        <taxon>Dothideomycetes incertae sedis</taxon>
        <taxon>Coniosporium</taxon>
    </lineage>
</organism>
<sequence>QDVGMQHAENPDELHERDVHNIHGAERRMQDGDNNRGEKDYTAKTAQGQKPCEICLTPRNVLIRCQIDETKQWVFVCTGICWVSVSGGKPDGTAEFPHYRYGGMWKNKRAEEPVSAKIKGAAKKRAKQGKGKGNEEITVEGTGLENARRLKKDAGQGSTKRKKRQDLKEVEAEHYNEDIYSDNGDDNLE</sequence>
<proteinExistence type="predicted"/>
<evidence type="ECO:0000313" key="1">
    <source>
        <dbReference type="EMBL" id="KAK3070401.1"/>
    </source>
</evidence>
<name>A0ACC3DGQ5_9PEZI</name>
<comment type="caution">
    <text evidence="1">The sequence shown here is derived from an EMBL/GenBank/DDBJ whole genome shotgun (WGS) entry which is preliminary data.</text>
</comment>
<dbReference type="Proteomes" id="UP001186974">
    <property type="component" value="Unassembled WGS sequence"/>
</dbReference>
<keyword evidence="2" id="KW-1185">Reference proteome</keyword>
<dbReference type="EMBL" id="JAWDJW010004970">
    <property type="protein sequence ID" value="KAK3070401.1"/>
    <property type="molecule type" value="Genomic_DNA"/>
</dbReference>
<reference evidence="1" key="1">
    <citation type="submission" date="2024-09" db="EMBL/GenBank/DDBJ databases">
        <title>Black Yeasts Isolated from many extreme environments.</title>
        <authorList>
            <person name="Coleine C."/>
            <person name="Stajich J.E."/>
            <person name="Selbmann L."/>
        </authorList>
    </citation>
    <scope>NUCLEOTIDE SEQUENCE</scope>
    <source>
        <strain evidence="1">CCFEE 5737</strain>
    </source>
</reference>
<accession>A0ACC3DGQ5</accession>